<reference evidence="1 2" key="1">
    <citation type="journal article" date="2016" name="Nat. Commun.">
        <title>Thousands of microbial genomes shed light on interconnected biogeochemical processes in an aquifer system.</title>
        <authorList>
            <person name="Anantharaman K."/>
            <person name="Brown C.T."/>
            <person name="Hug L.A."/>
            <person name="Sharon I."/>
            <person name="Castelle C.J."/>
            <person name="Probst A.J."/>
            <person name="Thomas B.C."/>
            <person name="Singh A."/>
            <person name="Wilkins M.J."/>
            <person name="Karaoz U."/>
            <person name="Brodie E.L."/>
            <person name="Williams K.H."/>
            <person name="Hubbard S.S."/>
            <person name="Banfield J.F."/>
        </authorList>
    </citation>
    <scope>NUCLEOTIDE SEQUENCE [LARGE SCALE GENOMIC DNA]</scope>
</reference>
<dbReference type="Proteomes" id="UP000176527">
    <property type="component" value="Unassembled WGS sequence"/>
</dbReference>
<dbReference type="Pfam" id="PF13238">
    <property type="entry name" value="AAA_18"/>
    <property type="match status" value="1"/>
</dbReference>
<evidence type="ECO:0008006" key="3">
    <source>
        <dbReference type="Google" id="ProtNLM"/>
    </source>
</evidence>
<comment type="caution">
    <text evidence="1">The sequence shown here is derived from an EMBL/GenBank/DDBJ whole genome shotgun (WGS) entry which is preliminary data.</text>
</comment>
<gene>
    <name evidence="1" type="ORF">A3F00_00550</name>
</gene>
<evidence type="ECO:0000313" key="1">
    <source>
        <dbReference type="EMBL" id="OGE38910.1"/>
    </source>
</evidence>
<name>A0A1F5KDN6_9BACT</name>
<dbReference type="EMBL" id="MFDE01000009">
    <property type="protein sequence ID" value="OGE38910.1"/>
    <property type="molecule type" value="Genomic_DNA"/>
</dbReference>
<organism evidence="1 2">
    <name type="scientific">Candidatus Daviesbacteria bacterium RIFCSPHIGHO2_12_FULL_37_11</name>
    <dbReference type="NCBI Taxonomy" id="1797777"/>
    <lineage>
        <taxon>Bacteria</taxon>
        <taxon>Candidatus Daviesiibacteriota</taxon>
    </lineage>
</organism>
<dbReference type="SUPFAM" id="SSF52540">
    <property type="entry name" value="P-loop containing nucleoside triphosphate hydrolases"/>
    <property type="match status" value="1"/>
</dbReference>
<protein>
    <recommendedName>
        <fullName evidence="3">(d)CMP kinase</fullName>
    </recommendedName>
</protein>
<accession>A0A1F5KDN6</accession>
<dbReference type="AlphaFoldDB" id="A0A1F5KDN6"/>
<proteinExistence type="predicted"/>
<sequence>MNFKNIAISGDTGTGKTTLAKKLAKKLGWQHLSTGEYFRKWHGEHGIPLEKTGEIPEEVDKEIDFGYQTKMQDEEHIIFESRLSGWLSKNFPFVFRIICITDFEVAMERVSKRDRISIEEAKEKSQERSKALQEKFENLYGVKNFLDPEYFNLVVDTTNMDPLETLEFVLDALPPEAP</sequence>
<dbReference type="Gene3D" id="3.40.50.300">
    <property type="entry name" value="P-loop containing nucleotide triphosphate hydrolases"/>
    <property type="match status" value="1"/>
</dbReference>
<dbReference type="InterPro" id="IPR027417">
    <property type="entry name" value="P-loop_NTPase"/>
</dbReference>
<evidence type="ECO:0000313" key="2">
    <source>
        <dbReference type="Proteomes" id="UP000176527"/>
    </source>
</evidence>